<gene>
    <name evidence="1" type="ORF">G2W53_027116</name>
</gene>
<reference evidence="1" key="1">
    <citation type="submission" date="2020-09" db="EMBL/GenBank/DDBJ databases">
        <title>Genome-Enabled Discovery of Anthraquinone Biosynthesis in Senna tora.</title>
        <authorList>
            <person name="Kang S.-H."/>
            <person name="Pandey R.P."/>
            <person name="Lee C.-M."/>
            <person name="Sim J.-S."/>
            <person name="Jeong J.-T."/>
            <person name="Choi B.-S."/>
            <person name="Jung M."/>
            <person name="Ginzburg D."/>
            <person name="Zhao K."/>
            <person name="Won S.Y."/>
            <person name="Oh T.-J."/>
            <person name="Yu Y."/>
            <person name="Kim N.-H."/>
            <person name="Lee O.R."/>
            <person name="Lee T.-H."/>
            <person name="Bashyal P."/>
            <person name="Kim T.-S."/>
            <person name="Lee W.-H."/>
            <person name="Kawkins C."/>
            <person name="Kim C.-K."/>
            <person name="Kim J.S."/>
            <person name="Ahn B.O."/>
            <person name="Rhee S.Y."/>
            <person name="Sohng J.K."/>
        </authorList>
    </citation>
    <scope>NUCLEOTIDE SEQUENCE</scope>
    <source>
        <tissue evidence="1">Leaf</tissue>
    </source>
</reference>
<name>A0A834WJF9_9FABA</name>
<proteinExistence type="predicted"/>
<keyword evidence="2" id="KW-1185">Reference proteome</keyword>
<evidence type="ECO:0000313" key="1">
    <source>
        <dbReference type="EMBL" id="KAF7821661.1"/>
    </source>
</evidence>
<dbReference type="AlphaFoldDB" id="A0A834WJF9"/>
<organism evidence="1 2">
    <name type="scientific">Senna tora</name>
    <dbReference type="NCBI Taxonomy" id="362788"/>
    <lineage>
        <taxon>Eukaryota</taxon>
        <taxon>Viridiplantae</taxon>
        <taxon>Streptophyta</taxon>
        <taxon>Embryophyta</taxon>
        <taxon>Tracheophyta</taxon>
        <taxon>Spermatophyta</taxon>
        <taxon>Magnoliopsida</taxon>
        <taxon>eudicotyledons</taxon>
        <taxon>Gunneridae</taxon>
        <taxon>Pentapetalae</taxon>
        <taxon>rosids</taxon>
        <taxon>fabids</taxon>
        <taxon>Fabales</taxon>
        <taxon>Fabaceae</taxon>
        <taxon>Caesalpinioideae</taxon>
        <taxon>Cassia clade</taxon>
        <taxon>Senna</taxon>
    </lineage>
</organism>
<protein>
    <submittedName>
        <fullName evidence="1">Uncharacterized protein</fullName>
    </submittedName>
</protein>
<dbReference type="EMBL" id="JAAIUW010000008">
    <property type="protein sequence ID" value="KAF7821661.1"/>
    <property type="molecule type" value="Genomic_DNA"/>
</dbReference>
<evidence type="ECO:0000313" key="2">
    <source>
        <dbReference type="Proteomes" id="UP000634136"/>
    </source>
</evidence>
<dbReference type="Proteomes" id="UP000634136">
    <property type="component" value="Unassembled WGS sequence"/>
</dbReference>
<comment type="caution">
    <text evidence="1">The sequence shown here is derived from an EMBL/GenBank/DDBJ whole genome shotgun (WGS) entry which is preliminary data.</text>
</comment>
<sequence length="173" mass="19497">MNPITQGNLPTSFKAIRPARGQIFDGRQRGLPSVGDSQKLITDGSTFFSMQNLTCLLSDKTITMTQESLPRSFKAIRENRLAIDHEDRCPSIINESWVNYISMGNLTWICWVKMKPLTQGNLPRRFKANRLPRGQNFDGRGRGSQFVGDAKKSITHGSTFFLGKISRAYAEIK</sequence>
<accession>A0A834WJF9</accession>